<gene>
    <name evidence="1" type="ORF">FHS19_002717</name>
</gene>
<dbReference type="Proteomes" id="UP000517523">
    <property type="component" value="Unassembled WGS sequence"/>
</dbReference>
<dbReference type="InterPro" id="IPR008930">
    <property type="entry name" value="Terpenoid_cyclase/PrenylTrfase"/>
</dbReference>
<comment type="caution">
    <text evidence="1">The sequence shown here is derived from an EMBL/GenBank/DDBJ whole genome shotgun (WGS) entry which is preliminary data.</text>
</comment>
<organism evidence="1 2">
    <name type="scientific">Paenibacillus rhizosphaerae</name>
    <dbReference type="NCBI Taxonomy" id="297318"/>
    <lineage>
        <taxon>Bacteria</taxon>
        <taxon>Bacillati</taxon>
        <taxon>Bacillota</taxon>
        <taxon>Bacilli</taxon>
        <taxon>Bacillales</taxon>
        <taxon>Paenibacillaceae</taxon>
        <taxon>Paenibacillus</taxon>
    </lineage>
</organism>
<dbReference type="EMBL" id="JACHXJ010000002">
    <property type="protein sequence ID" value="MBB3128063.1"/>
    <property type="molecule type" value="Genomic_DNA"/>
</dbReference>
<evidence type="ECO:0000313" key="1">
    <source>
        <dbReference type="EMBL" id="MBB3128063.1"/>
    </source>
</evidence>
<dbReference type="RefSeq" id="WP_183582287.1">
    <property type="nucleotide sequence ID" value="NZ_JACHXJ010000002.1"/>
</dbReference>
<dbReference type="AlphaFoldDB" id="A0A839TNF5"/>
<sequence>MEAKEGRADRMEKARAFVLANARLLDRRRYEMRFDGGTADAVIAALKAYQNPDGGFGNALEPDMRTSASQPVAVEQALWIMDEANRFDADIIAGIASYLKSVTVPATGGFPRALLSVNDAPHAPWWITEDDQQASLNPTGNILGLLYKQTAVNDFKEEEWFTRSAEFAWSRIPQADQTDYHDLHQCITFLQYAPDRRRASAMQEELNRWLRQPGVIELDPRAEGYVHKVLDWAPVPASYAAELISPADIERHLDDLEEQQEADGGWKVSFPSISPGNGAEWRGLISVNRLITLRAYDRL</sequence>
<protein>
    <recommendedName>
        <fullName evidence="3">Squalene cyclase C-terminal domain-containing protein</fullName>
    </recommendedName>
</protein>
<accession>A0A839TNF5</accession>
<name>A0A839TNF5_9BACL</name>
<evidence type="ECO:0000313" key="2">
    <source>
        <dbReference type="Proteomes" id="UP000517523"/>
    </source>
</evidence>
<proteinExistence type="predicted"/>
<evidence type="ECO:0008006" key="3">
    <source>
        <dbReference type="Google" id="ProtNLM"/>
    </source>
</evidence>
<reference evidence="1 2" key="1">
    <citation type="submission" date="2020-08" db="EMBL/GenBank/DDBJ databases">
        <title>Genomic Encyclopedia of Type Strains, Phase III (KMG-III): the genomes of soil and plant-associated and newly described type strains.</title>
        <authorList>
            <person name="Whitman W."/>
        </authorList>
    </citation>
    <scope>NUCLEOTIDE SEQUENCE [LARGE SCALE GENOMIC DNA]</scope>
    <source>
        <strain evidence="1 2">CECT 5831</strain>
    </source>
</reference>
<dbReference type="SUPFAM" id="SSF48239">
    <property type="entry name" value="Terpenoid cyclases/Protein prenyltransferases"/>
    <property type="match status" value="1"/>
</dbReference>